<dbReference type="EMBL" id="MTLN01000004">
    <property type="protein sequence ID" value="ONN71686.1"/>
    <property type="molecule type" value="Genomic_DNA"/>
</dbReference>
<organism evidence="1 2">
    <name type="scientific">Pseudomonas oryzihabitans</name>
    <dbReference type="NCBI Taxonomy" id="47885"/>
    <lineage>
        <taxon>Bacteria</taxon>
        <taxon>Pseudomonadati</taxon>
        <taxon>Pseudomonadota</taxon>
        <taxon>Gammaproteobacteria</taxon>
        <taxon>Pseudomonadales</taxon>
        <taxon>Pseudomonadaceae</taxon>
        <taxon>Pseudomonas</taxon>
    </lineage>
</organism>
<comment type="caution">
    <text evidence="1">The sequence shown here is derived from an EMBL/GenBank/DDBJ whole genome shotgun (WGS) entry which is preliminary data.</text>
</comment>
<keyword evidence="2" id="KW-1185">Reference proteome</keyword>
<name>A0ABX3IUY7_9PSED</name>
<evidence type="ECO:0000313" key="2">
    <source>
        <dbReference type="Proteomes" id="UP000189310"/>
    </source>
</evidence>
<sequence length="169" mass="18418">MSISDEQFEKAVLDLEDKASWHAKALRERDATQRAEIDKLRAALATQPAAGEPIQVETVAITREDEDGLYLDWVLEGGISALEAPGVVLLVAHGEVTDRHGSGEVYMAPPAAAHGYEAVRKGLCDAYERGYQDGQKWPDSYSLQADKDRVADELLAAMRAQGDGETRHG</sequence>
<dbReference type="RefSeq" id="WP_077171668.1">
    <property type="nucleotide sequence ID" value="NZ_MTLN01000004.1"/>
</dbReference>
<dbReference type="Proteomes" id="UP000189310">
    <property type="component" value="Unassembled WGS sequence"/>
</dbReference>
<proteinExistence type="predicted"/>
<gene>
    <name evidence="1" type="ORF">BVL52_08560</name>
</gene>
<reference evidence="1 2" key="1">
    <citation type="submission" date="2017-01" db="EMBL/GenBank/DDBJ databases">
        <title>Pseudomonas psychrotolerans genome sequencing and assembly.</title>
        <authorList>
            <person name="Vyas B."/>
            <person name="Mayilraj S."/>
        </authorList>
    </citation>
    <scope>NUCLEOTIDE SEQUENCE [LARGE SCALE GENOMIC DNA]</scope>
    <source>
        <strain evidence="1 2">SDS18</strain>
    </source>
</reference>
<accession>A0ABX3IUY7</accession>
<protein>
    <submittedName>
        <fullName evidence="1">Uncharacterized protein</fullName>
    </submittedName>
</protein>
<evidence type="ECO:0000313" key="1">
    <source>
        <dbReference type="EMBL" id="ONN71686.1"/>
    </source>
</evidence>